<name>A0A6J5VEK9_PRUAR</name>
<reference evidence="1 2" key="1">
    <citation type="submission" date="2020-05" db="EMBL/GenBank/DDBJ databases">
        <authorList>
            <person name="Campoy J."/>
            <person name="Schneeberger K."/>
            <person name="Spophaly S."/>
        </authorList>
    </citation>
    <scope>NUCLEOTIDE SEQUENCE [LARGE SCALE GENOMIC DNA]</scope>
    <source>
        <strain evidence="1">PruArmRojPasFocal</strain>
    </source>
</reference>
<evidence type="ECO:0000313" key="1">
    <source>
        <dbReference type="EMBL" id="CAB4286632.1"/>
    </source>
</evidence>
<proteinExistence type="predicted"/>
<protein>
    <submittedName>
        <fullName evidence="1">Uncharacterized protein</fullName>
    </submittedName>
</protein>
<dbReference type="EMBL" id="CAEKDK010000007">
    <property type="protein sequence ID" value="CAB4286632.1"/>
    <property type="molecule type" value="Genomic_DNA"/>
</dbReference>
<organism evidence="1 2">
    <name type="scientific">Prunus armeniaca</name>
    <name type="common">Apricot</name>
    <name type="synonym">Armeniaca vulgaris</name>
    <dbReference type="NCBI Taxonomy" id="36596"/>
    <lineage>
        <taxon>Eukaryota</taxon>
        <taxon>Viridiplantae</taxon>
        <taxon>Streptophyta</taxon>
        <taxon>Embryophyta</taxon>
        <taxon>Tracheophyta</taxon>
        <taxon>Spermatophyta</taxon>
        <taxon>Magnoliopsida</taxon>
        <taxon>eudicotyledons</taxon>
        <taxon>Gunneridae</taxon>
        <taxon>Pentapetalae</taxon>
        <taxon>rosids</taxon>
        <taxon>fabids</taxon>
        <taxon>Rosales</taxon>
        <taxon>Rosaceae</taxon>
        <taxon>Amygdaloideae</taxon>
        <taxon>Amygdaleae</taxon>
        <taxon>Prunus</taxon>
    </lineage>
</organism>
<accession>A0A6J5VEK9</accession>
<sequence length="68" mass="7450">MTMLLSPAHGGQPGVMEVPWPSPCSDGFLFIQSHKHEAEPFPTPPPICPNLRSRLRVTPPLPSHSKIV</sequence>
<dbReference type="Proteomes" id="UP000507222">
    <property type="component" value="Unassembled WGS sequence"/>
</dbReference>
<evidence type="ECO:0000313" key="2">
    <source>
        <dbReference type="Proteomes" id="UP000507222"/>
    </source>
</evidence>
<dbReference type="AlphaFoldDB" id="A0A6J5VEK9"/>
<gene>
    <name evidence="1" type="ORF">CURHAP_LOCUS44170</name>
</gene>